<proteinExistence type="predicted"/>
<protein>
    <submittedName>
        <fullName evidence="1">Uncharacterized protein</fullName>
    </submittedName>
</protein>
<name>A0AAE7SSM6_9CAUD</name>
<dbReference type="GeneID" id="80559569"/>
<dbReference type="RefSeq" id="YP_010842767.1">
    <property type="nucleotide sequence ID" value="NC_079145.1"/>
</dbReference>
<evidence type="ECO:0000313" key="2">
    <source>
        <dbReference type="Proteomes" id="UP000828207"/>
    </source>
</evidence>
<keyword evidence="2" id="KW-1185">Reference proteome</keyword>
<reference evidence="1 2" key="1">
    <citation type="submission" date="2021-05" db="EMBL/GenBank/DDBJ databases">
        <authorList>
            <person name="Baker S."/>
            <person name="Berry C."/>
            <person name="Boyle S."/>
            <person name="Bradley W."/>
            <person name="Brown D."/>
            <person name="Doyle R."/>
            <person name="Edwards M."/>
            <person name="Filijan P."/>
            <person name="Harvey R."/>
            <person name="Hernandez-Ramos J."/>
            <person name="Huynh R."/>
            <person name="Keppelmann E."/>
            <person name="Mahoney J."/>
            <person name="Matthiesen J."/>
            <person name="Naquin D."/>
            <person name="Pearson A."/>
            <person name="Ramirez R.F."/>
            <person name="Rementeria N."/>
            <person name="Singleton Z."/>
            <person name="Smith K."/>
            <person name="Statley K."/>
            <person name="Thomas T."/>
            <person name="Trautner M."/>
            <person name="Vakili B."/>
            <person name="Austen M."/>
            <person name="Brown E."/>
            <person name="Edwards A."/>
            <person name="Garibay O.J."/>
            <person name="Goodwin S."/>
            <person name="Hlaing E."/>
            <person name="Hyndman S."/>
            <person name="Marchetti N."/>
            <person name="Marshall-Inman S."/>
            <person name="Mathis R."/>
            <person name="Medina L."/>
            <person name="Nicacio B."/>
            <person name="Park J."/>
            <person name="Sabanal H."/>
            <person name="Sheldon M."/>
            <person name="Solis K."/>
            <person name="Stargell G."/>
            <person name="Wardrop K."/>
            <person name="Yan S."/>
            <person name="Zamudio L."/>
            <person name="Schleif M.C."/>
            <person name="Hinz J.M."/>
            <person name="Davis W.B."/>
            <person name="Pollenz R.S."/>
            <person name="Garlena R.A."/>
            <person name="Russell D.A."/>
            <person name="Pope W.H."/>
            <person name="Jacobs-Sera D."/>
            <person name="Hatfull G.F."/>
        </authorList>
    </citation>
    <scope>NUCLEOTIDE SEQUENCE [LARGE SCALE GENOMIC DNA]</scope>
</reference>
<gene>
    <name evidence="1" type="primary">40</name>
    <name evidence="1" type="ORF">SEA_JOJO24_40</name>
</gene>
<sequence>MTAPLGDAAGLLELDAVAAGLRAPAHPTAIDIVIYDNPSGFGFPGSPVDRDADSYARMRAADRRMTERLHALNRLRDR</sequence>
<dbReference type="Proteomes" id="UP000828207">
    <property type="component" value="Segment"/>
</dbReference>
<evidence type="ECO:0000313" key="1">
    <source>
        <dbReference type="EMBL" id="QXO13137.1"/>
    </source>
</evidence>
<dbReference type="EMBL" id="MZ209302">
    <property type="protein sequence ID" value="QXO13137.1"/>
    <property type="molecule type" value="Genomic_DNA"/>
</dbReference>
<organism evidence="1 2">
    <name type="scientific">Gordonia phage Jojo24</name>
    <dbReference type="NCBI Taxonomy" id="2859476"/>
    <lineage>
        <taxon>Viruses</taxon>
        <taxon>Duplodnaviria</taxon>
        <taxon>Heunggongvirae</taxon>
        <taxon>Uroviricota</taxon>
        <taxon>Caudoviricetes</taxon>
        <taxon>Santhisvirus</taxon>
        <taxon>Santhisvirus jojo24</taxon>
    </lineage>
</organism>
<accession>A0AAE7SSM6</accession>
<dbReference type="KEGG" id="vg:80559569"/>